<keyword evidence="3" id="KW-1185">Reference proteome</keyword>
<feature type="region of interest" description="Disordered" evidence="1">
    <location>
        <begin position="67"/>
        <end position="106"/>
    </location>
</feature>
<name>A0ABY9EE12_9GAMM</name>
<dbReference type="PROSITE" id="PS51257">
    <property type="entry name" value="PROKAR_LIPOPROTEIN"/>
    <property type="match status" value="1"/>
</dbReference>
<dbReference type="Proteomes" id="UP001321520">
    <property type="component" value="Chromosome"/>
</dbReference>
<dbReference type="EMBL" id="CP098023">
    <property type="protein sequence ID" value="WKD49595.1"/>
    <property type="molecule type" value="Genomic_DNA"/>
</dbReference>
<gene>
    <name evidence="2" type="ORF">M8T91_17160</name>
</gene>
<evidence type="ECO:0000313" key="2">
    <source>
        <dbReference type="EMBL" id="WKD49595.1"/>
    </source>
</evidence>
<evidence type="ECO:0008006" key="4">
    <source>
        <dbReference type="Google" id="ProtNLM"/>
    </source>
</evidence>
<evidence type="ECO:0000313" key="3">
    <source>
        <dbReference type="Proteomes" id="UP001321520"/>
    </source>
</evidence>
<sequence>MKPLPRRLLGGSGYGLAMTAGLSLLACSGTGAPCATGCPSSYYNCDTDYYSPARHYSNRACGNRQYRSVDGSGGLRHRTPPLALYRGSPTPYPPDLPDPPKRARPY</sequence>
<dbReference type="RefSeq" id="WP_301415448.1">
    <property type="nucleotide sequence ID" value="NZ_CP098023.1"/>
</dbReference>
<organism evidence="2 3">
    <name type="scientific">Microbulbifer spongiae</name>
    <dbReference type="NCBI Taxonomy" id="2944933"/>
    <lineage>
        <taxon>Bacteria</taxon>
        <taxon>Pseudomonadati</taxon>
        <taxon>Pseudomonadota</taxon>
        <taxon>Gammaproteobacteria</taxon>
        <taxon>Cellvibrionales</taxon>
        <taxon>Microbulbiferaceae</taxon>
        <taxon>Microbulbifer</taxon>
    </lineage>
</organism>
<proteinExistence type="predicted"/>
<evidence type="ECO:0000256" key="1">
    <source>
        <dbReference type="SAM" id="MobiDB-lite"/>
    </source>
</evidence>
<accession>A0ABY9EE12</accession>
<protein>
    <recommendedName>
        <fullName evidence="4">Lipoprotein</fullName>
    </recommendedName>
</protein>
<reference evidence="2 3" key="1">
    <citation type="submission" date="2022-05" db="EMBL/GenBank/DDBJ databases">
        <title>Microbulbifer sp. nov., isolated from sponge.</title>
        <authorList>
            <person name="Gao L."/>
        </authorList>
    </citation>
    <scope>NUCLEOTIDE SEQUENCE [LARGE SCALE GENOMIC DNA]</scope>
    <source>
        <strain evidence="2 3">MI-G</strain>
    </source>
</reference>